<protein>
    <submittedName>
        <fullName evidence="2">Uncharacterized protein</fullName>
    </submittedName>
</protein>
<dbReference type="EMBL" id="DVHI01000074">
    <property type="protein sequence ID" value="HIR63043.1"/>
    <property type="molecule type" value="Genomic_DNA"/>
</dbReference>
<keyword evidence="1" id="KW-1133">Transmembrane helix</keyword>
<reference evidence="2" key="1">
    <citation type="submission" date="2020-10" db="EMBL/GenBank/DDBJ databases">
        <authorList>
            <person name="Gilroy R."/>
        </authorList>
    </citation>
    <scope>NUCLEOTIDE SEQUENCE</scope>
    <source>
        <strain evidence="2">ChiHjej13B12-12457</strain>
    </source>
</reference>
<keyword evidence="1" id="KW-0472">Membrane</keyword>
<proteinExistence type="predicted"/>
<keyword evidence="1" id="KW-0812">Transmembrane</keyword>
<sequence length="48" mass="5150">MEEMSFKEKAGLSADTMLPPMAGGRVLWYIAAVTAVLLLSALPLLPVF</sequence>
<dbReference type="AlphaFoldDB" id="A0A9D1E1X9"/>
<evidence type="ECO:0000256" key="1">
    <source>
        <dbReference type="SAM" id="Phobius"/>
    </source>
</evidence>
<comment type="caution">
    <text evidence="2">The sequence shown here is derived from an EMBL/GenBank/DDBJ whole genome shotgun (WGS) entry which is preliminary data.</text>
</comment>
<evidence type="ECO:0000313" key="3">
    <source>
        <dbReference type="Proteomes" id="UP000886744"/>
    </source>
</evidence>
<evidence type="ECO:0000313" key="2">
    <source>
        <dbReference type="EMBL" id="HIR63043.1"/>
    </source>
</evidence>
<reference evidence="2" key="2">
    <citation type="journal article" date="2021" name="PeerJ">
        <title>Extensive microbial diversity within the chicken gut microbiome revealed by metagenomics and culture.</title>
        <authorList>
            <person name="Gilroy R."/>
            <person name="Ravi A."/>
            <person name="Getino M."/>
            <person name="Pursley I."/>
            <person name="Horton D.L."/>
            <person name="Alikhan N.F."/>
            <person name="Baker D."/>
            <person name="Gharbi K."/>
            <person name="Hall N."/>
            <person name="Watson M."/>
            <person name="Adriaenssens E.M."/>
            <person name="Foster-Nyarko E."/>
            <person name="Jarju S."/>
            <person name="Secka A."/>
            <person name="Antonio M."/>
            <person name="Oren A."/>
            <person name="Chaudhuri R.R."/>
            <person name="La Ragione R."/>
            <person name="Hildebrand F."/>
            <person name="Pallen M.J."/>
        </authorList>
    </citation>
    <scope>NUCLEOTIDE SEQUENCE</scope>
    <source>
        <strain evidence="2">ChiHjej13B12-12457</strain>
    </source>
</reference>
<dbReference type="Proteomes" id="UP000886744">
    <property type="component" value="Unassembled WGS sequence"/>
</dbReference>
<name>A0A9D1E1X9_9BACT</name>
<feature type="transmembrane region" description="Helical" evidence="1">
    <location>
        <begin position="26"/>
        <end position="45"/>
    </location>
</feature>
<gene>
    <name evidence="2" type="ORF">IAC94_05930</name>
</gene>
<organism evidence="2 3">
    <name type="scientific">Candidatus Coprenecus avistercoris</name>
    <dbReference type="NCBI Taxonomy" id="2840730"/>
    <lineage>
        <taxon>Bacteria</taxon>
        <taxon>Pseudomonadati</taxon>
        <taxon>Bacteroidota</taxon>
        <taxon>Bacteroidia</taxon>
        <taxon>Bacteroidales</taxon>
        <taxon>Rikenellaceae</taxon>
        <taxon>Rikenellaceae incertae sedis</taxon>
        <taxon>Candidatus Coprenecus</taxon>
    </lineage>
</organism>
<accession>A0A9D1E1X9</accession>